<dbReference type="Pfam" id="PF02597">
    <property type="entry name" value="ThiS"/>
    <property type="match status" value="1"/>
</dbReference>
<evidence type="ECO:0000313" key="5">
    <source>
        <dbReference type="Proteomes" id="UP000223071"/>
    </source>
</evidence>
<sequence>MGSVTVLLFASLAERAGTRRLEVEVGEGEVVRDVRDRVVARYPQLAAAVPTLMYALDEEYAREDAPVRAGATLALIPPVSGG</sequence>
<keyword evidence="1" id="KW-0547">Nucleotide-binding</keyword>
<dbReference type="CDD" id="cd00754">
    <property type="entry name" value="Ubl_MoaD"/>
    <property type="match status" value="1"/>
</dbReference>
<dbReference type="Proteomes" id="UP000223071">
    <property type="component" value="Unassembled WGS sequence"/>
</dbReference>
<dbReference type="InterPro" id="IPR016155">
    <property type="entry name" value="Mopterin_synth/thiamin_S_b"/>
</dbReference>
<dbReference type="SUPFAM" id="SSF54285">
    <property type="entry name" value="MoaD/ThiS"/>
    <property type="match status" value="1"/>
</dbReference>
<protein>
    <recommendedName>
        <fullName evidence="3">Molybdopterin synthase sulfur carrier subunit</fullName>
    </recommendedName>
</protein>
<dbReference type="InterPro" id="IPR003749">
    <property type="entry name" value="ThiS/MoaD-like"/>
</dbReference>
<dbReference type="RefSeq" id="WP_098502327.1">
    <property type="nucleotide sequence ID" value="NZ_PDJQ01000001.1"/>
</dbReference>
<dbReference type="GO" id="GO:0000166">
    <property type="term" value="F:nucleotide binding"/>
    <property type="evidence" value="ECO:0007669"/>
    <property type="project" value="UniProtKB-KW"/>
</dbReference>
<gene>
    <name evidence="4" type="ORF">A9A59_0012</name>
</gene>
<evidence type="ECO:0000256" key="1">
    <source>
        <dbReference type="ARBA" id="ARBA00022741"/>
    </source>
</evidence>
<name>A0A2A9HCC0_TEPT2</name>
<dbReference type="UniPathway" id="UPA00344"/>
<dbReference type="NCBIfam" id="TIGR01682">
    <property type="entry name" value="moaD"/>
    <property type="match status" value="1"/>
</dbReference>
<evidence type="ECO:0000256" key="3">
    <source>
        <dbReference type="ARBA" id="ARBA00024247"/>
    </source>
</evidence>
<dbReference type="InterPro" id="IPR012675">
    <property type="entry name" value="Beta-grasp_dom_sf"/>
</dbReference>
<keyword evidence="5" id="KW-1185">Reference proteome</keyword>
<dbReference type="PANTHER" id="PTHR33359">
    <property type="entry name" value="MOLYBDOPTERIN SYNTHASE SULFUR CARRIER SUBUNIT"/>
    <property type="match status" value="1"/>
</dbReference>
<evidence type="ECO:0000256" key="2">
    <source>
        <dbReference type="ARBA" id="ARBA00024200"/>
    </source>
</evidence>
<dbReference type="PANTHER" id="PTHR33359:SF1">
    <property type="entry name" value="MOLYBDOPTERIN SYNTHASE SULFUR CARRIER SUBUNIT"/>
    <property type="match status" value="1"/>
</dbReference>
<dbReference type="Gene3D" id="3.10.20.30">
    <property type="match status" value="1"/>
</dbReference>
<comment type="caution">
    <text evidence="4">The sequence shown here is derived from an EMBL/GenBank/DDBJ whole genome shotgun (WGS) entry which is preliminary data.</text>
</comment>
<proteinExistence type="inferred from homology"/>
<accession>A0A2A9HCC0</accession>
<dbReference type="GO" id="GO:0006777">
    <property type="term" value="P:Mo-molybdopterin cofactor biosynthetic process"/>
    <property type="evidence" value="ECO:0007669"/>
    <property type="project" value="InterPro"/>
</dbReference>
<reference evidence="4 5" key="1">
    <citation type="submission" date="2017-09" db="EMBL/GenBank/DDBJ databases">
        <title>Sequencing the genomes of two abundant thermophiles in Great Basin hot springs: Thermocrinis jamiesonii and novel Chloroflexi Thermoflexus hugenholtzii.</title>
        <authorList>
            <person name="Hedlund B."/>
        </authorList>
    </citation>
    <scope>NUCLEOTIDE SEQUENCE [LARGE SCALE GENOMIC DNA]</scope>
    <source>
        <strain evidence="4 5">G233</strain>
    </source>
</reference>
<dbReference type="EMBL" id="PDJQ01000001">
    <property type="protein sequence ID" value="PFG72821.1"/>
    <property type="molecule type" value="Genomic_DNA"/>
</dbReference>
<organism evidence="4 5">
    <name type="scientific">Tepidiforma thermophila (strain KCTC 52669 / CGMCC 1.13589 / G233)</name>
    <dbReference type="NCBI Taxonomy" id="2761530"/>
    <lineage>
        <taxon>Bacteria</taxon>
        <taxon>Bacillati</taxon>
        <taxon>Chloroflexota</taxon>
        <taxon>Tepidiformia</taxon>
        <taxon>Tepidiformales</taxon>
        <taxon>Tepidiformaceae</taxon>
        <taxon>Tepidiforma</taxon>
    </lineage>
</organism>
<dbReference type="GO" id="GO:1990133">
    <property type="term" value="C:molybdopterin adenylyltransferase complex"/>
    <property type="evidence" value="ECO:0007669"/>
    <property type="project" value="TreeGrafter"/>
</dbReference>
<comment type="similarity">
    <text evidence="2">Belongs to the MoaD family.</text>
</comment>
<dbReference type="AlphaFoldDB" id="A0A2A9HCC0"/>
<evidence type="ECO:0000313" key="4">
    <source>
        <dbReference type="EMBL" id="PFG72821.1"/>
    </source>
</evidence>
<dbReference type="InterPro" id="IPR044672">
    <property type="entry name" value="MOCS2A"/>
</dbReference>